<accession>A0ACC8EMR4</accession>
<reference evidence="1 2" key="1">
    <citation type="journal article" date="2016" name="Nat. Commun.">
        <title>Ectomycorrhizal ecology is imprinted in the genome of the dominant symbiotic fungus Cenococcum geophilum.</title>
        <authorList>
            <consortium name="DOE Joint Genome Institute"/>
            <person name="Peter M."/>
            <person name="Kohler A."/>
            <person name="Ohm R.A."/>
            <person name="Kuo A."/>
            <person name="Krutzmann J."/>
            <person name="Morin E."/>
            <person name="Arend M."/>
            <person name="Barry K.W."/>
            <person name="Binder M."/>
            <person name="Choi C."/>
            <person name="Clum A."/>
            <person name="Copeland A."/>
            <person name="Grisel N."/>
            <person name="Haridas S."/>
            <person name="Kipfer T."/>
            <person name="LaButti K."/>
            <person name="Lindquist E."/>
            <person name="Lipzen A."/>
            <person name="Maire R."/>
            <person name="Meier B."/>
            <person name="Mihaltcheva S."/>
            <person name="Molinier V."/>
            <person name="Murat C."/>
            <person name="Poggeler S."/>
            <person name="Quandt C.A."/>
            <person name="Sperisen C."/>
            <person name="Tritt A."/>
            <person name="Tisserant E."/>
            <person name="Crous P.W."/>
            <person name="Henrissat B."/>
            <person name="Nehls U."/>
            <person name="Egli S."/>
            <person name="Spatafora J.W."/>
            <person name="Grigoriev I.V."/>
            <person name="Martin F.M."/>
        </authorList>
    </citation>
    <scope>NUCLEOTIDE SEQUENCE [LARGE SCALE GENOMIC DNA]</scope>
    <source>
        <strain evidence="1 2">1.58</strain>
    </source>
</reference>
<dbReference type="EMBL" id="KV748259">
    <property type="protein sequence ID" value="OCK87593.1"/>
    <property type="molecule type" value="Genomic_DNA"/>
</dbReference>
<dbReference type="Proteomes" id="UP000250078">
    <property type="component" value="Unassembled WGS sequence"/>
</dbReference>
<keyword evidence="2" id="KW-1185">Reference proteome</keyword>
<evidence type="ECO:0000313" key="1">
    <source>
        <dbReference type="EMBL" id="OCK87593.1"/>
    </source>
</evidence>
<sequence length="136" mass="15535">MKVLCSHFLQTLLLFAHLPTCLKYLRRKTAKQKIRANLARQSRKFCSILPDTPIIKIVSPSDCTDPFPFLELPREIHDLIYGMLIGPDAGIENVSGHSSLLDIGYDIPRALLHANRQFHYEFSGEMGRQITYPLKL</sequence>
<gene>
    <name evidence="1" type="ORF">K441DRAFT_352594</name>
</gene>
<proteinExistence type="predicted"/>
<evidence type="ECO:0000313" key="2">
    <source>
        <dbReference type="Proteomes" id="UP000250078"/>
    </source>
</evidence>
<organism evidence="1 2">
    <name type="scientific">Cenococcum geophilum 1.58</name>
    <dbReference type="NCBI Taxonomy" id="794803"/>
    <lineage>
        <taxon>Eukaryota</taxon>
        <taxon>Fungi</taxon>
        <taxon>Dikarya</taxon>
        <taxon>Ascomycota</taxon>
        <taxon>Pezizomycotina</taxon>
        <taxon>Dothideomycetes</taxon>
        <taxon>Pleosporomycetidae</taxon>
        <taxon>Gloniales</taxon>
        <taxon>Gloniaceae</taxon>
        <taxon>Cenococcum</taxon>
    </lineage>
</organism>
<protein>
    <submittedName>
        <fullName evidence="1">Uncharacterized protein</fullName>
    </submittedName>
</protein>
<name>A0ACC8EMR4_9PEZI</name>